<evidence type="ECO:0000313" key="2">
    <source>
        <dbReference type="EMBL" id="ANA49380.1"/>
    </source>
</evidence>
<dbReference type="RefSeq" id="YP_009286392.1">
    <property type="nucleotide sequence ID" value="NC_031065.1"/>
</dbReference>
<keyword evidence="1" id="KW-0812">Transmembrane</keyword>
<dbReference type="GeneID" id="29060209"/>
<accession>A0A1B0VV01</accession>
<name>A0A1B0VV01_9CAUD</name>
<keyword evidence="1" id="KW-0472">Membrane</keyword>
<dbReference type="Proteomes" id="UP000204511">
    <property type="component" value="Genome"/>
</dbReference>
<keyword evidence="1" id="KW-1133">Transmembrane helix</keyword>
<protein>
    <submittedName>
        <fullName evidence="2">dCTP pyrophosphatase</fullName>
    </submittedName>
</protein>
<proteinExistence type="predicted"/>
<organism evidence="2 3">
    <name type="scientific">Salmonella phage vB_SnwM_CGG4-1</name>
    <dbReference type="NCBI Taxonomy" id="1815631"/>
    <lineage>
        <taxon>Viruses</taxon>
        <taxon>Duplodnaviria</taxon>
        <taxon>Heunggongvirae</taxon>
        <taxon>Uroviricota</taxon>
        <taxon>Caudoviricetes</taxon>
        <taxon>Pantevenvirales</taxon>
        <taxon>Straboviridae</taxon>
        <taxon>Tevenvirinae</taxon>
        <taxon>Gelderlandvirus</taxon>
        <taxon>Gelderlandvirus cgg41</taxon>
    </lineage>
</organism>
<dbReference type="KEGG" id="vg:29060209"/>
<sequence length="74" mass="8276">MGSIFYQIWKIADKKSRKMIIIFLAIDVIVWNFVVVPLAATKGLVLPQVEMIHLISIMNAFGIDISAYGAELLP</sequence>
<evidence type="ECO:0000256" key="1">
    <source>
        <dbReference type="SAM" id="Phobius"/>
    </source>
</evidence>
<feature type="transmembrane region" description="Helical" evidence="1">
    <location>
        <begin position="20"/>
        <end position="40"/>
    </location>
</feature>
<gene>
    <name evidence="2" type="ORF">CGG41_026</name>
</gene>
<keyword evidence="3" id="KW-1185">Reference proteome</keyword>
<feature type="transmembrane region" description="Helical" evidence="1">
    <location>
        <begin position="52"/>
        <end position="73"/>
    </location>
</feature>
<dbReference type="EMBL" id="KU867307">
    <property type="protein sequence ID" value="ANA49380.1"/>
    <property type="molecule type" value="Genomic_DNA"/>
</dbReference>
<dbReference type="OrthoDB" id="25621at10239"/>
<reference evidence="3" key="1">
    <citation type="submission" date="2016-03" db="EMBL/GenBank/DDBJ databases">
        <authorList>
            <person name="Cucic S."/>
            <person name="Anany H."/>
            <person name="Brovko L."/>
            <person name="Kropinski A.M."/>
            <person name="Griffiths M.W."/>
        </authorList>
    </citation>
    <scope>NUCLEOTIDE SEQUENCE [LARGE SCALE GENOMIC DNA]</scope>
</reference>
<evidence type="ECO:0000313" key="3">
    <source>
        <dbReference type="Proteomes" id="UP000204511"/>
    </source>
</evidence>